<dbReference type="Gene3D" id="3.30.300.30">
    <property type="match status" value="1"/>
</dbReference>
<dbReference type="PANTHER" id="PTHR43347:SF4">
    <property type="entry name" value="AMP-DEPENDENT SYNTHETASE_LIGASE DOMAIN-CONTAINING PROTEIN-RELATED"/>
    <property type="match status" value="1"/>
</dbReference>
<name>A0AAN7TZL3_9MYCE</name>
<feature type="domain" description="Acetyl-coenzyme A synthetase N-terminal" evidence="4">
    <location>
        <begin position="15"/>
        <end position="68"/>
    </location>
</feature>
<comment type="caution">
    <text evidence="5">The sequence shown here is derived from an EMBL/GenBank/DDBJ whole genome shotgun (WGS) entry which is preliminary data.</text>
</comment>
<dbReference type="Gene3D" id="3.40.50.12780">
    <property type="entry name" value="N-terminal domain of ligase-like"/>
    <property type="match status" value="1"/>
</dbReference>
<dbReference type="InterPro" id="IPR000873">
    <property type="entry name" value="AMP-dep_synth/lig_dom"/>
</dbReference>
<dbReference type="AlphaFoldDB" id="A0AAN7TZL3"/>
<evidence type="ECO:0008006" key="7">
    <source>
        <dbReference type="Google" id="ProtNLM"/>
    </source>
</evidence>
<sequence>MFEKKIFNLSDPFNYENDFNYSKLKPIEFWDEVAKKYVHWDKMYDKVYSGNEMYPDWFNGGKLNTCYNLLDINVNNSLKRDQDALIYECPYLKKTIKLTYYQLYEKVCEFSRVLLNLNICKDDNVIIYMPNIIESPIAMLSCARIGATHCVLFDGYSVKSLIDRIETITPKLIITSNYGILNDEIIEFTPNLIKAIELSNYKPNNVITLFRKDSTKESNLKIIKNIPTIPNTLNWEEEINKIKENKQTPYYEYIPVDSNHPLYIIYSSGTTGNSKAMVRSNGSHMVATKYLKSTDPPKDQTQTIFIQTSNGWVSFHNNLYGSLSFGHIFVMLEGGVIKPKHMTQDIWEIIEKHRVTYTMAIPKTIRYLIKSDKDASIIHSKYNLSNLKAIWVGGEVIEESISIYIKNMLKVQSLRLYGQTETGVAYFYCFSDKNFNIPHKTSGLPFPSLKPSILSENGLELGDNEIGELVFKLPLPPSFTTTFYKNEEKFNQLFTKFPGYYNPGDLGFKDENGHYGVVSRADDQIKIGRIKIHLNTIETSILKHPLVLECCSIGIYSQEFSNVAIGLLVLKQEIIHSNDLLKLQTEINSIISQDIDPLAQLRKTIIVPQLPKTKSGKIPRQIISKFLKETNYQLPDNVCDVEIFYEIKNLYIKVQ</sequence>
<accession>A0AAN7TZL3</accession>
<dbReference type="InterPro" id="IPR025110">
    <property type="entry name" value="AMP-bd_C"/>
</dbReference>
<feature type="domain" description="AMP-dependent synthetase/ligase" evidence="2">
    <location>
        <begin position="80"/>
        <end position="472"/>
    </location>
</feature>
<dbReference type="InterPro" id="IPR020845">
    <property type="entry name" value="AMP-binding_CS"/>
</dbReference>
<dbReference type="InterPro" id="IPR045851">
    <property type="entry name" value="AMP-bd_C_sf"/>
</dbReference>
<dbReference type="Pfam" id="PF13193">
    <property type="entry name" value="AMP-binding_C"/>
    <property type="match status" value="1"/>
</dbReference>
<dbReference type="InterPro" id="IPR032387">
    <property type="entry name" value="ACAS_N"/>
</dbReference>
<evidence type="ECO:0000259" key="2">
    <source>
        <dbReference type="Pfam" id="PF00501"/>
    </source>
</evidence>
<evidence type="ECO:0000259" key="4">
    <source>
        <dbReference type="Pfam" id="PF16177"/>
    </source>
</evidence>
<comment type="similarity">
    <text evidence="1">Belongs to the ATP-dependent AMP-binding enzyme family.</text>
</comment>
<dbReference type="Pfam" id="PF00501">
    <property type="entry name" value="AMP-binding"/>
    <property type="match status" value="1"/>
</dbReference>
<dbReference type="SUPFAM" id="SSF56801">
    <property type="entry name" value="Acetyl-CoA synthetase-like"/>
    <property type="match status" value="1"/>
</dbReference>
<proteinExistence type="inferred from homology"/>
<protein>
    <recommendedName>
        <fullName evidence="7">Acetyl-CoA synthetase-like protein</fullName>
    </recommendedName>
</protein>
<evidence type="ECO:0000256" key="1">
    <source>
        <dbReference type="ARBA" id="ARBA00006432"/>
    </source>
</evidence>
<keyword evidence="6" id="KW-1185">Reference proteome</keyword>
<dbReference type="GO" id="GO:0050218">
    <property type="term" value="F:propionate-CoA ligase activity"/>
    <property type="evidence" value="ECO:0007669"/>
    <property type="project" value="TreeGrafter"/>
</dbReference>
<reference evidence="5 6" key="1">
    <citation type="submission" date="2023-11" db="EMBL/GenBank/DDBJ databases">
        <title>Dfirmibasis_genome.</title>
        <authorList>
            <person name="Edelbroek B."/>
            <person name="Kjellin J."/>
            <person name="Jerlstrom-Hultqvist J."/>
            <person name="Soderbom F."/>
        </authorList>
    </citation>
    <scope>NUCLEOTIDE SEQUENCE [LARGE SCALE GENOMIC DNA]</scope>
    <source>
        <strain evidence="5 6">TNS-C-14</strain>
    </source>
</reference>
<dbReference type="Pfam" id="PF16177">
    <property type="entry name" value="ACAS_N"/>
    <property type="match status" value="1"/>
</dbReference>
<dbReference type="PROSITE" id="PS00455">
    <property type="entry name" value="AMP_BINDING"/>
    <property type="match status" value="1"/>
</dbReference>
<dbReference type="Proteomes" id="UP001344447">
    <property type="component" value="Unassembled WGS sequence"/>
</dbReference>
<evidence type="ECO:0000259" key="3">
    <source>
        <dbReference type="Pfam" id="PF13193"/>
    </source>
</evidence>
<dbReference type="EMBL" id="JAVFKY010000006">
    <property type="protein sequence ID" value="KAK5575340.1"/>
    <property type="molecule type" value="Genomic_DNA"/>
</dbReference>
<evidence type="ECO:0000313" key="6">
    <source>
        <dbReference type="Proteomes" id="UP001344447"/>
    </source>
</evidence>
<feature type="domain" description="AMP-binding enzyme C-terminal" evidence="3">
    <location>
        <begin position="537"/>
        <end position="617"/>
    </location>
</feature>
<dbReference type="PANTHER" id="PTHR43347">
    <property type="entry name" value="ACYL-COA SYNTHETASE"/>
    <property type="match status" value="1"/>
</dbReference>
<organism evidence="5 6">
    <name type="scientific">Dictyostelium firmibasis</name>
    <dbReference type="NCBI Taxonomy" id="79012"/>
    <lineage>
        <taxon>Eukaryota</taxon>
        <taxon>Amoebozoa</taxon>
        <taxon>Evosea</taxon>
        <taxon>Eumycetozoa</taxon>
        <taxon>Dictyostelia</taxon>
        <taxon>Dictyosteliales</taxon>
        <taxon>Dictyosteliaceae</taxon>
        <taxon>Dictyostelium</taxon>
    </lineage>
</organism>
<evidence type="ECO:0000313" key="5">
    <source>
        <dbReference type="EMBL" id="KAK5575340.1"/>
    </source>
</evidence>
<gene>
    <name evidence="5" type="ORF">RB653_010598</name>
</gene>
<dbReference type="InterPro" id="IPR042099">
    <property type="entry name" value="ANL_N_sf"/>
</dbReference>